<dbReference type="PANTHER" id="PTHR11764:SF71">
    <property type="entry name" value="TERPENE CYCLASE_MUTASE FAMILY MEMBER"/>
    <property type="match status" value="1"/>
</dbReference>
<comment type="caution">
    <text evidence="2">The sequence shown here is derived from an EMBL/GenBank/DDBJ whole genome shotgun (WGS) entry which is preliminary data.</text>
</comment>
<dbReference type="AlphaFoldDB" id="A0A7J7IC68"/>
<reference evidence="2 3" key="2">
    <citation type="submission" date="2020-07" db="EMBL/GenBank/DDBJ databases">
        <title>Genome assembly of wild tea tree DASZ reveals pedigree and selection history of tea varieties.</title>
        <authorList>
            <person name="Zhang W."/>
        </authorList>
    </citation>
    <scope>NUCLEOTIDE SEQUENCE [LARGE SCALE GENOMIC DNA]</scope>
    <source>
        <strain evidence="3">cv. G240</strain>
        <tissue evidence="2">Leaf</tissue>
    </source>
</reference>
<dbReference type="SUPFAM" id="SSF48239">
    <property type="entry name" value="Terpenoid cyclases/Protein prenyltransferases"/>
    <property type="match status" value="1"/>
</dbReference>
<dbReference type="InterPro" id="IPR032697">
    <property type="entry name" value="SQ_cyclase_N"/>
</dbReference>
<sequence>MVLIQETKKSSIDERFVRSLWAEDELGYMEVDAEGSAGDWVGRLLSQVVQGSRLQLVNLLCGCLSSNSFDVWVSLDATVQEIGKAGSKSIQEELKMKGLKKGVELLRKEKKTWKLKIAEGQGPYLFSTNNYVGRQIWEFEQDAGTPEERAAVEEAREEYKKTIKKDRSRALPCADLLMRMQFKRENNNIDLSIPPVRLAEKEEVTYEVATTALRKAVRLNRAIQARDGHWAAENAGPMFFTPPLNDDGGWGFYIEGHSTMIGSALSYVALRLLGEGPDDGEDGAMTKARKWILDNGGATGIPSWGKTYLSVLGVYEWAGCNPLPPEFWLFPSFLPYHPGD</sequence>
<dbReference type="Pfam" id="PF13249">
    <property type="entry name" value="SQHop_cyclase_N"/>
    <property type="match status" value="1"/>
</dbReference>
<evidence type="ECO:0000313" key="2">
    <source>
        <dbReference type="EMBL" id="KAF5962126.1"/>
    </source>
</evidence>
<feature type="domain" description="Squalene cyclase N-terminal" evidence="1">
    <location>
        <begin position="245"/>
        <end position="337"/>
    </location>
</feature>
<dbReference type="InterPro" id="IPR018333">
    <property type="entry name" value="Squalene_cyclase"/>
</dbReference>
<evidence type="ECO:0000259" key="1">
    <source>
        <dbReference type="Pfam" id="PF13249"/>
    </source>
</evidence>
<gene>
    <name evidence="2" type="ORF">HYC85_003335</name>
</gene>
<accession>A0A7J7IC68</accession>
<protein>
    <recommendedName>
        <fullName evidence="1">Squalene cyclase N-terminal domain-containing protein</fullName>
    </recommendedName>
</protein>
<evidence type="ECO:0000313" key="3">
    <source>
        <dbReference type="Proteomes" id="UP000593564"/>
    </source>
</evidence>
<reference evidence="3" key="1">
    <citation type="journal article" date="2020" name="Nat. Commun.">
        <title>Genome assembly of wild tea tree DASZ reveals pedigree and selection history of tea varieties.</title>
        <authorList>
            <person name="Zhang W."/>
            <person name="Zhang Y."/>
            <person name="Qiu H."/>
            <person name="Guo Y."/>
            <person name="Wan H."/>
            <person name="Zhang X."/>
            <person name="Scossa F."/>
            <person name="Alseekh S."/>
            <person name="Zhang Q."/>
            <person name="Wang P."/>
            <person name="Xu L."/>
            <person name="Schmidt M.H."/>
            <person name="Jia X."/>
            <person name="Li D."/>
            <person name="Zhu A."/>
            <person name="Guo F."/>
            <person name="Chen W."/>
            <person name="Ni D."/>
            <person name="Usadel B."/>
            <person name="Fernie A.R."/>
            <person name="Wen W."/>
        </authorList>
    </citation>
    <scope>NUCLEOTIDE SEQUENCE [LARGE SCALE GENOMIC DNA]</scope>
    <source>
        <strain evidence="3">cv. G240</strain>
    </source>
</reference>
<dbReference type="PANTHER" id="PTHR11764">
    <property type="entry name" value="TERPENE CYCLASE/MUTASE FAMILY MEMBER"/>
    <property type="match status" value="1"/>
</dbReference>
<dbReference type="GO" id="GO:0042300">
    <property type="term" value="F:beta-amyrin synthase activity"/>
    <property type="evidence" value="ECO:0007669"/>
    <property type="project" value="TreeGrafter"/>
</dbReference>
<keyword evidence="3" id="KW-1185">Reference proteome</keyword>
<proteinExistence type="predicted"/>
<dbReference type="GO" id="GO:0005811">
    <property type="term" value="C:lipid droplet"/>
    <property type="evidence" value="ECO:0007669"/>
    <property type="project" value="InterPro"/>
</dbReference>
<dbReference type="Proteomes" id="UP000593564">
    <property type="component" value="Unassembled WGS sequence"/>
</dbReference>
<organism evidence="2 3">
    <name type="scientific">Camellia sinensis</name>
    <name type="common">Tea plant</name>
    <name type="synonym">Thea sinensis</name>
    <dbReference type="NCBI Taxonomy" id="4442"/>
    <lineage>
        <taxon>Eukaryota</taxon>
        <taxon>Viridiplantae</taxon>
        <taxon>Streptophyta</taxon>
        <taxon>Embryophyta</taxon>
        <taxon>Tracheophyta</taxon>
        <taxon>Spermatophyta</taxon>
        <taxon>Magnoliopsida</taxon>
        <taxon>eudicotyledons</taxon>
        <taxon>Gunneridae</taxon>
        <taxon>Pentapetalae</taxon>
        <taxon>asterids</taxon>
        <taxon>Ericales</taxon>
        <taxon>Theaceae</taxon>
        <taxon>Camellia</taxon>
    </lineage>
</organism>
<dbReference type="GO" id="GO:0016104">
    <property type="term" value="P:triterpenoid biosynthetic process"/>
    <property type="evidence" value="ECO:0007669"/>
    <property type="project" value="InterPro"/>
</dbReference>
<name>A0A7J7IC68_CAMSI</name>
<dbReference type="EMBL" id="JACBKZ010000001">
    <property type="protein sequence ID" value="KAF5962126.1"/>
    <property type="molecule type" value="Genomic_DNA"/>
</dbReference>
<dbReference type="Gene3D" id="1.50.10.20">
    <property type="match status" value="1"/>
</dbReference>
<dbReference type="InterPro" id="IPR008930">
    <property type="entry name" value="Terpenoid_cyclase/PrenylTrfase"/>
</dbReference>